<dbReference type="PANTHER" id="PTHR22939:SF129">
    <property type="entry name" value="SERINE PROTEASE HTRA2, MITOCHONDRIAL"/>
    <property type="match status" value="1"/>
</dbReference>
<dbReference type="InterPro" id="IPR001940">
    <property type="entry name" value="Peptidase_S1C"/>
</dbReference>
<dbReference type="InterPro" id="IPR009003">
    <property type="entry name" value="Peptidase_S1_PA"/>
</dbReference>
<dbReference type="SUPFAM" id="SSF50494">
    <property type="entry name" value="Trypsin-like serine proteases"/>
    <property type="match status" value="1"/>
</dbReference>
<dbReference type="RefSeq" id="WP_141290071.1">
    <property type="nucleotide sequence ID" value="NZ_BAAAEW010000047.1"/>
</dbReference>
<name>A0ABN1KKQ7_9BURK</name>
<sequence length="424" mass="44694">MTSNRLLAPALFVAILSTVASGFATAADPTADASTAPSSPAEPAKAAATPKIEFAKLRSKIVPGEKIGHLEGGFFCFNNGDQHASDRFESVVSGFAEAAFKIELKAQGLTGSSTEVSAFDTSQPSDADFRVGGVISNFNDSECTYPSGRKGVIELTIKWDLFSTRQQRVVFSKTVSSAERIPGFENITGRDFMLRAFGRNLRDLLTDADAKAIFSGNLPALPPVTLSPMHLPASRVQLGGTQTNAARLRTAVVTILSDKGSGTGFYVSDGYVLTNKHVVGQSKYVKIKLDDGKEVVGELVREDGPRDVALLKTESVAVPSLSLRLADPAVGEDVYAIGTPLSQKLAGTFTRGVLSGVRESEGVRFYQSDVAVNPGNSGGPLLDAAGNAVGITTFKLNSASGLAFFVPLRDAAERLALIFDAPLN</sequence>
<feature type="signal peptide" evidence="1">
    <location>
        <begin position="1"/>
        <end position="26"/>
    </location>
</feature>
<dbReference type="Gene3D" id="2.40.10.120">
    <property type="match status" value="1"/>
</dbReference>
<dbReference type="Proteomes" id="UP001500279">
    <property type="component" value="Unassembled WGS sequence"/>
</dbReference>
<evidence type="ECO:0000313" key="2">
    <source>
        <dbReference type="EMBL" id="GAA0769680.1"/>
    </source>
</evidence>
<evidence type="ECO:0008006" key="4">
    <source>
        <dbReference type="Google" id="ProtNLM"/>
    </source>
</evidence>
<dbReference type="EMBL" id="BAAAEW010000047">
    <property type="protein sequence ID" value="GAA0769680.1"/>
    <property type="molecule type" value="Genomic_DNA"/>
</dbReference>
<protein>
    <recommendedName>
        <fullName evidence="4">Trypsin-like peptidase domain-containing protein</fullName>
    </recommendedName>
</protein>
<dbReference type="PANTHER" id="PTHR22939">
    <property type="entry name" value="SERINE PROTEASE FAMILY S1C HTRA-RELATED"/>
    <property type="match status" value="1"/>
</dbReference>
<accession>A0ABN1KKQ7</accession>
<dbReference type="Pfam" id="PF13365">
    <property type="entry name" value="Trypsin_2"/>
    <property type="match status" value="1"/>
</dbReference>
<proteinExistence type="predicted"/>
<feature type="chain" id="PRO_5047244394" description="Trypsin-like peptidase domain-containing protein" evidence="1">
    <location>
        <begin position="27"/>
        <end position="424"/>
    </location>
</feature>
<reference evidence="2 3" key="1">
    <citation type="journal article" date="2019" name="Int. J. Syst. Evol. Microbiol.">
        <title>The Global Catalogue of Microorganisms (GCM) 10K type strain sequencing project: providing services to taxonomists for standard genome sequencing and annotation.</title>
        <authorList>
            <consortium name="The Broad Institute Genomics Platform"/>
            <consortium name="The Broad Institute Genome Sequencing Center for Infectious Disease"/>
            <person name="Wu L."/>
            <person name="Ma J."/>
        </authorList>
    </citation>
    <scope>NUCLEOTIDE SEQUENCE [LARGE SCALE GENOMIC DNA]</scope>
    <source>
        <strain evidence="2 3">JCM 15503</strain>
    </source>
</reference>
<evidence type="ECO:0000313" key="3">
    <source>
        <dbReference type="Proteomes" id="UP001500279"/>
    </source>
</evidence>
<comment type="caution">
    <text evidence="2">The sequence shown here is derived from an EMBL/GenBank/DDBJ whole genome shotgun (WGS) entry which is preliminary data.</text>
</comment>
<organism evidence="2 3">
    <name type="scientific">Ideonella azotifigens</name>
    <dbReference type="NCBI Taxonomy" id="513160"/>
    <lineage>
        <taxon>Bacteria</taxon>
        <taxon>Pseudomonadati</taxon>
        <taxon>Pseudomonadota</taxon>
        <taxon>Betaproteobacteria</taxon>
        <taxon>Burkholderiales</taxon>
        <taxon>Sphaerotilaceae</taxon>
        <taxon>Ideonella</taxon>
    </lineage>
</organism>
<keyword evidence="3" id="KW-1185">Reference proteome</keyword>
<keyword evidence="1" id="KW-0732">Signal</keyword>
<evidence type="ECO:0000256" key="1">
    <source>
        <dbReference type="SAM" id="SignalP"/>
    </source>
</evidence>
<dbReference type="PRINTS" id="PR00834">
    <property type="entry name" value="PROTEASES2C"/>
</dbReference>
<gene>
    <name evidence="2" type="ORF">GCM10009107_60830</name>
</gene>